<evidence type="ECO:0008006" key="9">
    <source>
        <dbReference type="Google" id="ProtNLM"/>
    </source>
</evidence>
<dbReference type="OrthoDB" id="1055097at2759"/>
<name>A0A8S1GM46_9PELO</name>
<evidence type="ECO:0000256" key="2">
    <source>
        <dbReference type="ARBA" id="ARBA00022729"/>
    </source>
</evidence>
<feature type="region of interest" description="Disordered" evidence="5">
    <location>
        <begin position="492"/>
        <end position="530"/>
    </location>
</feature>
<dbReference type="InterPro" id="IPR032675">
    <property type="entry name" value="LRR_dom_sf"/>
</dbReference>
<sequence length="599" mass="66307">MGGPRKAGPALNYDEPVSLRRMVLLYPEMRRKELTWIFLLLIGLSAACQHGCQCSNFVAVCRGASLRSMPILLDPRTTVLDLSDNRITRISGDELGLYPNLERLILRNNSLTHLREDVFAAATSLRVLDLSSNSLLSLPNSLFQKLRNLEELVIASNDVQLGSESFAGLSSLMRLSLADNRLSFLPPAVFRPLKSLKDLDVSANKLLDMPASLLTAVPGLTRLDLRRNLLSKLETGMFAAQKELKWLDLSENLVGDIEEGAFYGLEQLQTLNLTSNQLVRLPGNSWPLPHLRVLDISSNLFVSLETASFDSLPNLKYLNISSSRNLKSVQMAAFVSLASLEWLSLRSSALTRLHASSFTPHPPLVFFDLSNNQLKTLPIGMLPYEKIATQKLGDNPWTCDCAFRSLRLRPADSVVCLSPENLDGVALEDLGECVLFGGLLIPIVLTLAVLLLAVVVLLLACKRPATSKSRAFYNDASLINVLSHKEYTFDRSSTPYTQSEDSSDSAYESPTSVLVPRRPPPSAPPKMTSARMDGSLPAMIPSSHSNNYHDAYLIPTSQKKGKIDTTSLWQIFKLVPPPRHWSLVWSIRPGRNPLLEVRI</sequence>
<dbReference type="FunFam" id="3.80.10.10:FF:000770">
    <property type="entry name" value="Uncharacterized protein"/>
    <property type="match status" value="1"/>
</dbReference>
<reference evidence="7" key="1">
    <citation type="submission" date="2020-10" db="EMBL/GenBank/DDBJ databases">
        <authorList>
            <person name="Kikuchi T."/>
        </authorList>
    </citation>
    <scope>NUCLEOTIDE SEQUENCE</scope>
    <source>
        <strain evidence="7">NKZ352</strain>
    </source>
</reference>
<dbReference type="Gene3D" id="3.80.10.10">
    <property type="entry name" value="Ribonuclease Inhibitor"/>
    <property type="match status" value="3"/>
</dbReference>
<comment type="caution">
    <text evidence="7">The sequence shown here is derived from an EMBL/GenBank/DDBJ whole genome shotgun (WGS) entry which is preliminary data.</text>
</comment>
<evidence type="ECO:0000256" key="6">
    <source>
        <dbReference type="SAM" id="Phobius"/>
    </source>
</evidence>
<keyword evidence="1" id="KW-0433">Leucine-rich repeat</keyword>
<dbReference type="PROSITE" id="PS51450">
    <property type="entry name" value="LRR"/>
    <property type="match status" value="2"/>
</dbReference>
<dbReference type="PANTHER" id="PTHR45842:SF12">
    <property type="entry name" value="KEKKON 5, ISOFORM A"/>
    <property type="match status" value="1"/>
</dbReference>
<dbReference type="PANTHER" id="PTHR45842">
    <property type="entry name" value="SYNAPTIC ADHESION-LIKE MOLECULE SALM"/>
    <property type="match status" value="1"/>
</dbReference>
<keyword evidence="6" id="KW-1133">Transmembrane helix</keyword>
<keyword evidence="4" id="KW-0325">Glycoprotein</keyword>
<feature type="transmembrane region" description="Helical" evidence="6">
    <location>
        <begin position="434"/>
        <end position="460"/>
    </location>
</feature>
<keyword evidence="2" id="KW-0732">Signal</keyword>
<dbReference type="Pfam" id="PF13855">
    <property type="entry name" value="LRR_8"/>
    <property type="match status" value="4"/>
</dbReference>
<evidence type="ECO:0000256" key="4">
    <source>
        <dbReference type="ARBA" id="ARBA00023180"/>
    </source>
</evidence>
<evidence type="ECO:0000256" key="3">
    <source>
        <dbReference type="ARBA" id="ARBA00022737"/>
    </source>
</evidence>
<dbReference type="InterPro" id="IPR001611">
    <property type="entry name" value="Leu-rich_rpt"/>
</dbReference>
<evidence type="ECO:0000313" key="8">
    <source>
        <dbReference type="Proteomes" id="UP000835052"/>
    </source>
</evidence>
<dbReference type="SMART" id="SM00369">
    <property type="entry name" value="LRR_TYP"/>
    <property type="match status" value="11"/>
</dbReference>
<dbReference type="AlphaFoldDB" id="A0A8S1GM46"/>
<keyword evidence="6" id="KW-0472">Membrane</keyword>
<keyword evidence="6" id="KW-0812">Transmembrane</keyword>
<dbReference type="InterPro" id="IPR050467">
    <property type="entry name" value="LRFN"/>
</dbReference>
<gene>
    <name evidence="7" type="ORF">CAUJ_LOCUS204</name>
</gene>
<dbReference type="EMBL" id="CAJGYM010000001">
    <property type="protein sequence ID" value="CAD6184285.1"/>
    <property type="molecule type" value="Genomic_DNA"/>
</dbReference>
<evidence type="ECO:0000256" key="1">
    <source>
        <dbReference type="ARBA" id="ARBA00022614"/>
    </source>
</evidence>
<dbReference type="SUPFAM" id="SSF52058">
    <property type="entry name" value="L domain-like"/>
    <property type="match status" value="1"/>
</dbReference>
<evidence type="ECO:0000256" key="5">
    <source>
        <dbReference type="SAM" id="MobiDB-lite"/>
    </source>
</evidence>
<proteinExistence type="predicted"/>
<protein>
    <recommendedName>
        <fullName evidence="9">LRRCT domain-containing protein</fullName>
    </recommendedName>
</protein>
<dbReference type="Proteomes" id="UP000835052">
    <property type="component" value="Unassembled WGS sequence"/>
</dbReference>
<accession>A0A8S1GM46</accession>
<organism evidence="7 8">
    <name type="scientific">Caenorhabditis auriculariae</name>
    <dbReference type="NCBI Taxonomy" id="2777116"/>
    <lineage>
        <taxon>Eukaryota</taxon>
        <taxon>Metazoa</taxon>
        <taxon>Ecdysozoa</taxon>
        <taxon>Nematoda</taxon>
        <taxon>Chromadorea</taxon>
        <taxon>Rhabditida</taxon>
        <taxon>Rhabditina</taxon>
        <taxon>Rhabditomorpha</taxon>
        <taxon>Rhabditoidea</taxon>
        <taxon>Rhabditidae</taxon>
        <taxon>Peloderinae</taxon>
        <taxon>Caenorhabditis</taxon>
    </lineage>
</organism>
<keyword evidence="3" id="KW-0677">Repeat</keyword>
<feature type="compositionally biased region" description="Polar residues" evidence="5">
    <location>
        <begin position="492"/>
        <end position="508"/>
    </location>
</feature>
<dbReference type="InterPro" id="IPR003591">
    <property type="entry name" value="Leu-rich_rpt_typical-subtyp"/>
</dbReference>
<keyword evidence="8" id="KW-1185">Reference proteome</keyword>
<evidence type="ECO:0000313" key="7">
    <source>
        <dbReference type="EMBL" id="CAD6184285.1"/>
    </source>
</evidence>